<feature type="transmembrane region" description="Helical" evidence="1">
    <location>
        <begin position="206"/>
        <end position="228"/>
    </location>
</feature>
<keyword evidence="3" id="KW-1185">Reference proteome</keyword>
<feature type="transmembrane region" description="Helical" evidence="1">
    <location>
        <begin position="78"/>
        <end position="99"/>
    </location>
</feature>
<feature type="transmembrane region" description="Helical" evidence="1">
    <location>
        <begin position="164"/>
        <end position="185"/>
    </location>
</feature>
<keyword evidence="1" id="KW-1133">Transmembrane helix</keyword>
<sequence>MLEDFLYELLPVVGFAMCASSLFILLVMRNSKGPLKFCQFFALVDFICGVAVIFSGFHGVFVMIYGGVAETVQPINCLLYGFHLAFFVLTDYLHIVCLVRYVKACKHYMKWKLFIVFVVFSAYFFIPAFQMPFSARENSTIRVASQCRLDDVVGEDFYFQHILIVQWAPVACLAILSLVLLVYGIRRTKHKWCYNWSEDKQTTRQLFATIFMRCFLSGISVHIPLLFISRTPEGHEMSVLRDLIVRLTASILVSAMQPMWYYFILSAFQANVYTLFNKYTENTERKWQSADDPPREPHEHVDIHGSPNPFGSWYSMTGNINGEAGIPVGNERSISFYYDNM</sequence>
<keyword evidence="1" id="KW-0812">Transmembrane</keyword>
<proteinExistence type="predicted"/>
<dbReference type="EMBL" id="CAJGYM010000048">
    <property type="protein sequence ID" value="CAD6194820.1"/>
    <property type="molecule type" value="Genomic_DNA"/>
</dbReference>
<reference evidence="2" key="1">
    <citation type="submission" date="2020-10" db="EMBL/GenBank/DDBJ databases">
        <authorList>
            <person name="Kikuchi T."/>
        </authorList>
    </citation>
    <scope>NUCLEOTIDE SEQUENCE</scope>
    <source>
        <strain evidence="2">NKZ352</strain>
    </source>
</reference>
<name>A0A8S1HNW7_9PELO</name>
<dbReference type="OrthoDB" id="5868556at2759"/>
<evidence type="ECO:0000313" key="3">
    <source>
        <dbReference type="Proteomes" id="UP000835052"/>
    </source>
</evidence>
<comment type="caution">
    <text evidence="2">The sequence shown here is derived from an EMBL/GenBank/DDBJ whole genome shotgun (WGS) entry which is preliminary data.</text>
</comment>
<dbReference type="Proteomes" id="UP000835052">
    <property type="component" value="Unassembled WGS sequence"/>
</dbReference>
<gene>
    <name evidence="2" type="ORF">CAUJ_LOCUS10739</name>
</gene>
<keyword evidence="1" id="KW-0472">Membrane</keyword>
<evidence type="ECO:0000313" key="2">
    <source>
        <dbReference type="EMBL" id="CAD6194820.1"/>
    </source>
</evidence>
<evidence type="ECO:0000256" key="1">
    <source>
        <dbReference type="SAM" id="Phobius"/>
    </source>
</evidence>
<feature type="transmembrane region" description="Helical" evidence="1">
    <location>
        <begin position="40"/>
        <end position="66"/>
    </location>
</feature>
<dbReference type="SUPFAM" id="SSF81321">
    <property type="entry name" value="Family A G protein-coupled receptor-like"/>
    <property type="match status" value="1"/>
</dbReference>
<organism evidence="2 3">
    <name type="scientific">Caenorhabditis auriculariae</name>
    <dbReference type="NCBI Taxonomy" id="2777116"/>
    <lineage>
        <taxon>Eukaryota</taxon>
        <taxon>Metazoa</taxon>
        <taxon>Ecdysozoa</taxon>
        <taxon>Nematoda</taxon>
        <taxon>Chromadorea</taxon>
        <taxon>Rhabditida</taxon>
        <taxon>Rhabditina</taxon>
        <taxon>Rhabditomorpha</taxon>
        <taxon>Rhabditoidea</taxon>
        <taxon>Rhabditidae</taxon>
        <taxon>Peloderinae</taxon>
        <taxon>Caenorhabditis</taxon>
    </lineage>
</organism>
<feature type="transmembrane region" description="Helical" evidence="1">
    <location>
        <begin position="6"/>
        <end position="28"/>
    </location>
</feature>
<dbReference type="AlphaFoldDB" id="A0A8S1HNW7"/>
<accession>A0A8S1HNW7</accession>
<protein>
    <submittedName>
        <fullName evidence="2">Uncharacterized protein</fullName>
    </submittedName>
</protein>
<feature type="transmembrane region" description="Helical" evidence="1">
    <location>
        <begin position="111"/>
        <end position="129"/>
    </location>
</feature>